<evidence type="ECO:0000313" key="4">
    <source>
        <dbReference type="EMBL" id="MBA2894363.1"/>
    </source>
</evidence>
<evidence type="ECO:0000256" key="1">
    <source>
        <dbReference type="ARBA" id="ARBA00022857"/>
    </source>
</evidence>
<dbReference type="InterPro" id="IPR036291">
    <property type="entry name" value="NAD(P)-bd_dom_sf"/>
</dbReference>
<dbReference type="GO" id="GO:0016787">
    <property type="term" value="F:hydrolase activity"/>
    <property type="evidence" value="ECO:0007669"/>
    <property type="project" value="UniProtKB-KW"/>
</dbReference>
<dbReference type="InterPro" id="IPR011032">
    <property type="entry name" value="GroES-like_sf"/>
</dbReference>
<dbReference type="Pfam" id="PF13602">
    <property type="entry name" value="ADH_zinc_N_2"/>
    <property type="match status" value="1"/>
</dbReference>
<reference evidence="4 5" key="1">
    <citation type="submission" date="2020-07" db="EMBL/GenBank/DDBJ databases">
        <title>Genomic Encyclopedia of Type Strains, Phase IV (KMG-IV): sequencing the most valuable type-strain genomes for metagenomic binning, comparative biology and taxonomic classification.</title>
        <authorList>
            <person name="Goeker M."/>
        </authorList>
    </citation>
    <scope>NUCLEOTIDE SEQUENCE [LARGE SCALE GENOMIC DNA]</scope>
    <source>
        <strain evidence="4 5">DSM 45533</strain>
    </source>
</reference>
<dbReference type="InterPro" id="IPR020843">
    <property type="entry name" value="ER"/>
</dbReference>
<keyword evidence="2" id="KW-0560">Oxidoreductase</keyword>
<keyword evidence="1" id="KW-0521">NADP</keyword>
<dbReference type="PANTHER" id="PTHR48106:SF18">
    <property type="entry name" value="QUINONE OXIDOREDUCTASE PIG3"/>
    <property type="match status" value="1"/>
</dbReference>
<organism evidence="4 5">
    <name type="scientific">Nonomuraea soli</name>
    <dbReference type="NCBI Taxonomy" id="1032476"/>
    <lineage>
        <taxon>Bacteria</taxon>
        <taxon>Bacillati</taxon>
        <taxon>Actinomycetota</taxon>
        <taxon>Actinomycetes</taxon>
        <taxon>Streptosporangiales</taxon>
        <taxon>Streptosporangiaceae</taxon>
        <taxon>Nonomuraea</taxon>
    </lineage>
</organism>
<dbReference type="Proteomes" id="UP000530928">
    <property type="component" value="Unassembled WGS sequence"/>
</dbReference>
<sequence>MAARIEFSQYGPAEVLELRPFEVPEPGPGEVLVRVRAAAVNAIDWKLRRGFMPSPLPSGTGLEMSGVVEGGDPRFTPGQAVFGLAPGTAVATHTLARADDLLPKPDDLTFEQAAALPVAAETAFRTLRRLALLPGERLLVHAVAGGVGLAAAQTALSRGAGVVGTASPRHHDYLRSLGVEPIVYGDGWPDRAGRVDAILDASGRGELAESLKLTSRVVSIASHDVPELFSSASTEGVPLAEVFAELLPVVRLPIAAVFPLGRTAEAHRLSEEGHLRGKIVIAIAEGNLPR</sequence>
<proteinExistence type="predicted"/>
<dbReference type="RefSeq" id="WP_181613149.1">
    <property type="nucleotide sequence ID" value="NZ_BAABAM010000004.1"/>
</dbReference>
<evidence type="ECO:0000313" key="5">
    <source>
        <dbReference type="Proteomes" id="UP000530928"/>
    </source>
</evidence>
<dbReference type="EMBL" id="JACDUR010000006">
    <property type="protein sequence ID" value="MBA2894363.1"/>
    <property type="molecule type" value="Genomic_DNA"/>
</dbReference>
<comment type="caution">
    <text evidence="4">The sequence shown here is derived from an EMBL/GenBank/DDBJ whole genome shotgun (WGS) entry which is preliminary data.</text>
</comment>
<dbReference type="GO" id="GO:0016651">
    <property type="term" value="F:oxidoreductase activity, acting on NAD(P)H"/>
    <property type="evidence" value="ECO:0007669"/>
    <property type="project" value="TreeGrafter"/>
</dbReference>
<dbReference type="SUPFAM" id="SSF51735">
    <property type="entry name" value="NAD(P)-binding Rossmann-fold domains"/>
    <property type="match status" value="1"/>
</dbReference>
<dbReference type="CDD" id="cd05289">
    <property type="entry name" value="MDR_like_2"/>
    <property type="match status" value="1"/>
</dbReference>
<feature type="domain" description="Enoyl reductase (ER)" evidence="3">
    <location>
        <begin position="11"/>
        <end position="281"/>
    </location>
</feature>
<dbReference type="EC" id="3.1.1.-" evidence="4"/>
<gene>
    <name evidence="4" type="ORF">HNR30_005735</name>
</gene>
<dbReference type="GO" id="GO:0070402">
    <property type="term" value="F:NADPH binding"/>
    <property type="evidence" value="ECO:0007669"/>
    <property type="project" value="TreeGrafter"/>
</dbReference>
<evidence type="ECO:0000256" key="2">
    <source>
        <dbReference type="ARBA" id="ARBA00023002"/>
    </source>
</evidence>
<dbReference type="Gene3D" id="3.90.180.10">
    <property type="entry name" value="Medium-chain alcohol dehydrogenases, catalytic domain"/>
    <property type="match status" value="1"/>
</dbReference>
<name>A0A7W0CNJ6_9ACTN</name>
<dbReference type="AlphaFoldDB" id="A0A7W0CNJ6"/>
<accession>A0A7W0CNJ6</accession>
<protein>
    <submittedName>
        <fullName evidence="4">Acetyl esterase</fullName>
        <ecNumber evidence="4">3.1.1.-</ecNumber>
    </submittedName>
</protein>
<evidence type="ECO:0000259" key="3">
    <source>
        <dbReference type="SMART" id="SM00829"/>
    </source>
</evidence>
<dbReference type="InterPro" id="IPR013154">
    <property type="entry name" value="ADH-like_N"/>
</dbReference>
<keyword evidence="4" id="KW-0378">Hydrolase</keyword>
<dbReference type="Gene3D" id="3.40.50.720">
    <property type="entry name" value="NAD(P)-binding Rossmann-like Domain"/>
    <property type="match status" value="1"/>
</dbReference>
<dbReference type="SUPFAM" id="SSF50129">
    <property type="entry name" value="GroES-like"/>
    <property type="match status" value="1"/>
</dbReference>
<dbReference type="PANTHER" id="PTHR48106">
    <property type="entry name" value="QUINONE OXIDOREDUCTASE PIG3-RELATED"/>
    <property type="match status" value="1"/>
</dbReference>
<dbReference type="SMART" id="SM00829">
    <property type="entry name" value="PKS_ER"/>
    <property type="match status" value="1"/>
</dbReference>
<keyword evidence="5" id="KW-1185">Reference proteome</keyword>
<dbReference type="Pfam" id="PF08240">
    <property type="entry name" value="ADH_N"/>
    <property type="match status" value="1"/>
</dbReference>